<gene>
    <name evidence="1" type="ORF">DD235_03480</name>
</gene>
<name>A0A2V1K6W5_9BURK</name>
<organism evidence="1 2">
    <name type="scientific">Corticimicrobacter populi</name>
    <dbReference type="NCBI Taxonomy" id="2175229"/>
    <lineage>
        <taxon>Bacteria</taxon>
        <taxon>Pseudomonadati</taxon>
        <taxon>Pseudomonadota</taxon>
        <taxon>Betaproteobacteria</taxon>
        <taxon>Burkholderiales</taxon>
        <taxon>Alcaligenaceae</taxon>
        <taxon>Corticimicrobacter</taxon>
    </lineage>
</organism>
<reference evidence="2" key="1">
    <citation type="submission" date="2018-05" db="EMBL/GenBank/DDBJ databases">
        <authorList>
            <person name="Li Y."/>
        </authorList>
    </citation>
    <scope>NUCLEOTIDE SEQUENCE [LARGE SCALE GENOMIC DNA]</scope>
    <source>
        <strain evidence="2">3d-2-2</strain>
    </source>
</reference>
<dbReference type="RefSeq" id="WP_109060626.1">
    <property type="nucleotide sequence ID" value="NZ_QETA01000001.1"/>
</dbReference>
<comment type="caution">
    <text evidence="1">The sequence shown here is derived from an EMBL/GenBank/DDBJ whole genome shotgun (WGS) entry which is preliminary data.</text>
</comment>
<keyword evidence="2" id="KW-1185">Reference proteome</keyword>
<sequence length="85" mass="9495">MKEVDPAIRAAHKHSSRHREELLNSESCGCFHCCKVFPPSAIVEWTDGDTCAFCPECGIDSVIGSASGYPIDAAFLRRMHDYWFS</sequence>
<evidence type="ECO:0000313" key="2">
    <source>
        <dbReference type="Proteomes" id="UP000245212"/>
    </source>
</evidence>
<accession>A0A2V1K6W5</accession>
<dbReference type="AlphaFoldDB" id="A0A2V1K6W5"/>
<protein>
    <submittedName>
        <fullName evidence="1">Cytoplasmic protein</fullName>
    </submittedName>
</protein>
<dbReference type="Proteomes" id="UP000245212">
    <property type="component" value="Unassembled WGS sequence"/>
</dbReference>
<proteinExistence type="predicted"/>
<evidence type="ECO:0000313" key="1">
    <source>
        <dbReference type="EMBL" id="PWF25225.1"/>
    </source>
</evidence>
<dbReference type="EMBL" id="QETA01000001">
    <property type="protein sequence ID" value="PWF25225.1"/>
    <property type="molecule type" value="Genomic_DNA"/>
</dbReference>